<keyword evidence="1" id="KW-0472">Membrane</keyword>
<comment type="caution">
    <text evidence="2">The sequence shown here is derived from an EMBL/GenBank/DDBJ whole genome shotgun (WGS) entry which is preliminary data.</text>
</comment>
<evidence type="ECO:0000256" key="1">
    <source>
        <dbReference type="SAM" id="Phobius"/>
    </source>
</evidence>
<accession>A0A1Y2AKY7</accession>
<keyword evidence="3" id="KW-1185">Reference proteome</keyword>
<keyword evidence="1" id="KW-0812">Transmembrane</keyword>
<gene>
    <name evidence="2" type="ORF">LY90DRAFT_706930</name>
</gene>
<name>A0A1Y2AKY7_9FUNG</name>
<dbReference type="Proteomes" id="UP000193920">
    <property type="component" value="Unassembled WGS sequence"/>
</dbReference>
<reference evidence="2 3" key="1">
    <citation type="submission" date="2016-08" db="EMBL/GenBank/DDBJ databases">
        <title>A Parts List for Fungal Cellulosomes Revealed by Comparative Genomics.</title>
        <authorList>
            <consortium name="DOE Joint Genome Institute"/>
            <person name="Haitjema C.H."/>
            <person name="Gilmore S.P."/>
            <person name="Henske J.K."/>
            <person name="Solomon K.V."/>
            <person name="De Groot R."/>
            <person name="Kuo A."/>
            <person name="Mondo S.J."/>
            <person name="Salamov A.A."/>
            <person name="Labutti K."/>
            <person name="Zhao Z."/>
            <person name="Chiniquy J."/>
            <person name="Barry K."/>
            <person name="Brewer H.M."/>
            <person name="Purvine S.O."/>
            <person name="Wright A.T."/>
            <person name="Boxma B."/>
            <person name="Van Alen T."/>
            <person name="Hackstein J.H."/>
            <person name="Baker S.E."/>
            <person name="Grigoriev I.V."/>
            <person name="O'Malley M.A."/>
        </authorList>
    </citation>
    <scope>NUCLEOTIDE SEQUENCE [LARGE SCALE GENOMIC DNA]</scope>
    <source>
        <strain evidence="2 3">G1</strain>
    </source>
</reference>
<feature type="transmembrane region" description="Helical" evidence="1">
    <location>
        <begin position="40"/>
        <end position="61"/>
    </location>
</feature>
<feature type="transmembrane region" description="Helical" evidence="1">
    <location>
        <begin position="6"/>
        <end position="28"/>
    </location>
</feature>
<sequence>MVQVMVLVQVANAVLNMAIVGLQVTTVAQDASQNRERVMQVGIVLLILILKHRASPILVFLNK</sequence>
<evidence type="ECO:0000313" key="3">
    <source>
        <dbReference type="Proteomes" id="UP000193920"/>
    </source>
</evidence>
<protein>
    <submittedName>
        <fullName evidence="2">Uncharacterized protein</fullName>
    </submittedName>
</protein>
<keyword evidence="1" id="KW-1133">Transmembrane helix</keyword>
<proteinExistence type="predicted"/>
<dbReference type="AlphaFoldDB" id="A0A1Y2AKY7"/>
<evidence type="ECO:0000313" key="2">
    <source>
        <dbReference type="EMBL" id="ORY23162.1"/>
    </source>
</evidence>
<organism evidence="2 3">
    <name type="scientific">Neocallimastix californiae</name>
    <dbReference type="NCBI Taxonomy" id="1754190"/>
    <lineage>
        <taxon>Eukaryota</taxon>
        <taxon>Fungi</taxon>
        <taxon>Fungi incertae sedis</taxon>
        <taxon>Chytridiomycota</taxon>
        <taxon>Chytridiomycota incertae sedis</taxon>
        <taxon>Neocallimastigomycetes</taxon>
        <taxon>Neocallimastigales</taxon>
        <taxon>Neocallimastigaceae</taxon>
        <taxon>Neocallimastix</taxon>
    </lineage>
</organism>
<dbReference type="EMBL" id="MCOG01000237">
    <property type="protein sequence ID" value="ORY23162.1"/>
    <property type="molecule type" value="Genomic_DNA"/>
</dbReference>